<dbReference type="EMBL" id="CP003050">
    <property type="protein sequence ID" value="AGB15507.1"/>
    <property type="molecule type" value="Genomic_DNA"/>
</dbReference>
<evidence type="ECO:0000256" key="1">
    <source>
        <dbReference type="SAM" id="Phobius"/>
    </source>
</evidence>
<feature type="transmembrane region" description="Helical" evidence="1">
    <location>
        <begin position="34"/>
        <end position="52"/>
    </location>
</feature>
<dbReference type="KEGG" id="hru:Halru_0883"/>
<name>L0IC15_HALRX</name>
<organism evidence="2 3">
    <name type="scientific">Halovivax ruber (strain DSM 18193 / JCM 13892 / XH-70)</name>
    <dbReference type="NCBI Taxonomy" id="797302"/>
    <lineage>
        <taxon>Archaea</taxon>
        <taxon>Methanobacteriati</taxon>
        <taxon>Methanobacteriota</taxon>
        <taxon>Stenosarchaea group</taxon>
        <taxon>Halobacteria</taxon>
        <taxon>Halobacteriales</taxon>
        <taxon>Natrialbaceae</taxon>
        <taxon>Halovivax</taxon>
    </lineage>
</organism>
<gene>
    <name evidence="2" type="ordered locus">Halru_0883</name>
</gene>
<dbReference type="HOGENOM" id="CLU_2911432_0_0_2"/>
<evidence type="ECO:0000313" key="2">
    <source>
        <dbReference type="EMBL" id="AGB15507.1"/>
    </source>
</evidence>
<dbReference type="RefSeq" id="WP_015300174.1">
    <property type="nucleotide sequence ID" value="NC_019964.1"/>
</dbReference>
<evidence type="ECO:0000313" key="3">
    <source>
        <dbReference type="Proteomes" id="UP000010846"/>
    </source>
</evidence>
<dbReference type="AlphaFoldDB" id="L0IC15"/>
<evidence type="ECO:0008006" key="4">
    <source>
        <dbReference type="Google" id="ProtNLM"/>
    </source>
</evidence>
<sequence>MLENKFTRAGVFFVVAFSVPILLGLLTEGDLNRGIQIGVVMGVIFGVISQYFEPKPTSVEQ</sequence>
<keyword evidence="1" id="KW-0472">Membrane</keyword>
<dbReference type="GeneID" id="14375137"/>
<protein>
    <recommendedName>
        <fullName evidence="4">Holin</fullName>
    </recommendedName>
</protein>
<proteinExistence type="predicted"/>
<keyword evidence="1" id="KW-0812">Transmembrane</keyword>
<reference evidence="2" key="1">
    <citation type="submission" date="2011-09" db="EMBL/GenBank/DDBJ databases">
        <title>Complete sequence of Halovivax ruber XH-70.</title>
        <authorList>
            <consortium name="US DOE Joint Genome Institute"/>
            <person name="Lucas S."/>
            <person name="Han J."/>
            <person name="Lapidus A."/>
            <person name="Cheng J.-F."/>
            <person name="Goodwin L."/>
            <person name="Pitluck S."/>
            <person name="Peters L."/>
            <person name="Mikhailova N."/>
            <person name="Davenport K."/>
            <person name="Detter J.C."/>
            <person name="Han C."/>
            <person name="Tapia R."/>
            <person name="Land M."/>
            <person name="Hauser L."/>
            <person name="Kyrpides N."/>
            <person name="Ivanova N."/>
            <person name="Pagani I."/>
            <person name="Sproer C."/>
            <person name="Anderson I."/>
            <person name="Woyke T."/>
        </authorList>
    </citation>
    <scope>NUCLEOTIDE SEQUENCE</scope>
    <source>
        <strain evidence="2">XH-70</strain>
    </source>
</reference>
<keyword evidence="3" id="KW-1185">Reference proteome</keyword>
<feature type="transmembrane region" description="Helical" evidence="1">
    <location>
        <begin position="6"/>
        <end position="27"/>
    </location>
</feature>
<keyword evidence="1" id="KW-1133">Transmembrane helix</keyword>
<accession>L0IC15</accession>
<dbReference type="Proteomes" id="UP000010846">
    <property type="component" value="Chromosome"/>
</dbReference>